<proteinExistence type="predicted"/>
<dbReference type="EMBL" id="CP058998">
    <property type="protein sequence ID" value="QLJ52318.1"/>
    <property type="molecule type" value="Genomic_DNA"/>
</dbReference>
<evidence type="ECO:0000313" key="1">
    <source>
        <dbReference type="EMBL" id="QLJ52318.1"/>
    </source>
</evidence>
<reference evidence="2" key="1">
    <citation type="submission" date="2020-07" db="EMBL/GenBank/DDBJ databases">
        <title>Metabolic diversity and evolutionary history of the archaeal phylum ###Micrarchaeota### uncovered from a freshwater lake metagenome.</title>
        <authorList>
            <person name="Kadnikov V.V."/>
            <person name="Savvichev A.S."/>
            <person name="Mardanov A.V."/>
            <person name="Beletsky A.V."/>
            <person name="Chupakov A.V."/>
            <person name="Kokryatskaya N.M."/>
            <person name="Pimenov N.V."/>
            <person name="Ravin N.V."/>
        </authorList>
    </citation>
    <scope>NUCLEOTIDE SEQUENCE [LARGE SCALE GENOMIC DNA]</scope>
</reference>
<dbReference type="AlphaFoldDB" id="A0A7D6BLH2"/>
<protein>
    <recommendedName>
        <fullName evidence="3">Cell division protein SepF</fullName>
    </recommendedName>
</protein>
<dbReference type="InterPro" id="IPR007561">
    <property type="entry name" value="Cell_div_SepF/SepF-rel"/>
</dbReference>
<evidence type="ECO:0000313" key="2">
    <source>
        <dbReference type="Proteomes" id="UP000510821"/>
    </source>
</evidence>
<gene>
    <name evidence="1" type="ORF">Sv326_0143</name>
</gene>
<dbReference type="Pfam" id="PF04472">
    <property type="entry name" value="SepF"/>
    <property type="match status" value="1"/>
</dbReference>
<dbReference type="KEGG" id="flt:Sv326_0143"/>
<dbReference type="Proteomes" id="UP000510821">
    <property type="component" value="Chromosome"/>
</dbReference>
<dbReference type="InterPro" id="IPR038594">
    <property type="entry name" value="SepF-like_sf"/>
</dbReference>
<evidence type="ECO:0008006" key="3">
    <source>
        <dbReference type="Google" id="ProtNLM"/>
    </source>
</evidence>
<name>A0A7D6BLH2_FERL1</name>
<sequence length="122" mass="13736">MGILQRLSKALGVSKDMDIDEYIGTDELENVDVLHEAADSYVKPVALESEEDVKVIENELRQRNIILLNVSPMSRNTAKLKTIVSNLKNFSMKIDGDIARIDNDKILLTPTKVKIVKSRKKV</sequence>
<accession>A0A7D6BLH2</accession>
<organism evidence="1 2">
    <name type="scientific">Fermentimicrarchaeum limneticum</name>
    <dbReference type="NCBI Taxonomy" id="2795018"/>
    <lineage>
        <taxon>Archaea</taxon>
        <taxon>Candidatus Micrarchaeota</taxon>
        <taxon>Candidatus Fermentimicrarchaeales</taxon>
        <taxon>Candidatus Fermentimicrarchaeaceae</taxon>
        <taxon>Candidatus Fermentimicrarchaeum</taxon>
    </lineage>
</organism>
<dbReference type="Gene3D" id="3.30.110.150">
    <property type="entry name" value="SepF-like protein"/>
    <property type="match status" value="1"/>
</dbReference>